<organism evidence="3 4">
    <name type="scientific">Paramecium primaurelia</name>
    <dbReference type="NCBI Taxonomy" id="5886"/>
    <lineage>
        <taxon>Eukaryota</taxon>
        <taxon>Sar</taxon>
        <taxon>Alveolata</taxon>
        <taxon>Ciliophora</taxon>
        <taxon>Intramacronucleata</taxon>
        <taxon>Oligohymenophorea</taxon>
        <taxon>Peniculida</taxon>
        <taxon>Parameciidae</taxon>
        <taxon>Paramecium</taxon>
    </lineage>
</organism>
<protein>
    <submittedName>
        <fullName evidence="3">Uncharacterized protein</fullName>
    </submittedName>
</protein>
<name>A0A8S1KP91_PARPR</name>
<reference evidence="3" key="1">
    <citation type="submission" date="2021-01" db="EMBL/GenBank/DDBJ databases">
        <authorList>
            <consortium name="Genoscope - CEA"/>
            <person name="William W."/>
        </authorList>
    </citation>
    <scope>NUCLEOTIDE SEQUENCE</scope>
</reference>
<dbReference type="AlphaFoldDB" id="A0A8S1KP91"/>
<keyword evidence="1" id="KW-0175">Coiled coil</keyword>
<accession>A0A8S1KP91</accession>
<dbReference type="EMBL" id="CAJJDM010000022">
    <property type="protein sequence ID" value="CAD8056577.1"/>
    <property type="molecule type" value="Genomic_DNA"/>
</dbReference>
<comment type="caution">
    <text evidence="3">The sequence shown here is derived from an EMBL/GenBank/DDBJ whole genome shotgun (WGS) entry which is preliminary data.</text>
</comment>
<gene>
    <name evidence="3" type="ORF">PPRIM_AZ9-3.1.T0240381</name>
</gene>
<evidence type="ECO:0000256" key="2">
    <source>
        <dbReference type="SAM" id="MobiDB-lite"/>
    </source>
</evidence>
<sequence>MKNFERTLPNQLGQKIYNKADQFDTGIGKLERAYSFNQALENYPNHDQSNDNIRETNPKIFGNSQEISRIDGDHGSFQDLCDNVTDPLSSIKRQTLFDNESVQESNYKVQNKIKSVVSHFQIHQSDSSEQMKGIMTILQTLSIFSFSQSLQYSSIQFVYGKNKNLRFFEQNIQISLESQKHFINQIYSNQQKLIKNNDTAEFKSFFSFSKNVGIISKSKSFYFKEIKEQRSHYVYDIKLQTLQLKQIEPQLSEIPLIDPIVDKQKKRLLEEQKQKEVKINSLQDNQKQIEQKFNLDFTKLFQQVDESIIQPQYNNLQKPFNIQNQNFLTNPNIFNNFTNSNPFSNILNNNQQGFVQTNFNTMSNTLPLTKNSLDSNKSKSYNTRSGRS</sequence>
<evidence type="ECO:0000256" key="1">
    <source>
        <dbReference type="SAM" id="Coils"/>
    </source>
</evidence>
<evidence type="ECO:0000313" key="4">
    <source>
        <dbReference type="Proteomes" id="UP000688137"/>
    </source>
</evidence>
<dbReference type="OMA" id="ESQKHFI"/>
<feature type="coiled-coil region" evidence="1">
    <location>
        <begin position="265"/>
        <end position="292"/>
    </location>
</feature>
<dbReference type="Proteomes" id="UP000688137">
    <property type="component" value="Unassembled WGS sequence"/>
</dbReference>
<evidence type="ECO:0000313" key="3">
    <source>
        <dbReference type="EMBL" id="CAD8056577.1"/>
    </source>
</evidence>
<feature type="region of interest" description="Disordered" evidence="2">
    <location>
        <begin position="366"/>
        <end position="388"/>
    </location>
</feature>
<proteinExistence type="predicted"/>
<keyword evidence="4" id="KW-1185">Reference proteome</keyword>